<dbReference type="Gramene" id="KVH89847">
    <property type="protein sequence ID" value="KVH89847"/>
    <property type="gene ID" value="Ccrd_008153"/>
</dbReference>
<dbReference type="PANTHER" id="PTHR28626">
    <property type="entry name" value="SRR1-LIKE PROTEIN"/>
    <property type="match status" value="1"/>
</dbReference>
<dbReference type="GO" id="GO:0005737">
    <property type="term" value="C:cytoplasm"/>
    <property type="evidence" value="ECO:0007669"/>
    <property type="project" value="TreeGrafter"/>
</dbReference>
<organism evidence="3 4">
    <name type="scientific">Cynara cardunculus var. scolymus</name>
    <name type="common">Globe artichoke</name>
    <name type="synonym">Cynara scolymus</name>
    <dbReference type="NCBI Taxonomy" id="59895"/>
    <lineage>
        <taxon>Eukaryota</taxon>
        <taxon>Viridiplantae</taxon>
        <taxon>Streptophyta</taxon>
        <taxon>Embryophyta</taxon>
        <taxon>Tracheophyta</taxon>
        <taxon>Spermatophyta</taxon>
        <taxon>Magnoliopsida</taxon>
        <taxon>eudicotyledons</taxon>
        <taxon>Gunneridae</taxon>
        <taxon>Pentapetalae</taxon>
        <taxon>asterids</taxon>
        <taxon>campanulids</taxon>
        <taxon>Asterales</taxon>
        <taxon>Asteraceae</taxon>
        <taxon>Carduoideae</taxon>
        <taxon>Cardueae</taxon>
        <taxon>Carduinae</taxon>
        <taxon>Cynara</taxon>
    </lineage>
</organism>
<dbReference type="PANTHER" id="PTHR28626:SF3">
    <property type="entry name" value="SRR1-LIKE PROTEIN"/>
    <property type="match status" value="1"/>
</dbReference>
<dbReference type="AlphaFoldDB" id="A0A124SB84"/>
<reference evidence="3 4" key="1">
    <citation type="journal article" date="2016" name="Sci. Rep.">
        <title>The genome sequence of the outbreeding globe artichoke constructed de novo incorporating a phase-aware low-pass sequencing strategy of F1 progeny.</title>
        <authorList>
            <person name="Scaglione D."/>
            <person name="Reyes-Chin-Wo S."/>
            <person name="Acquadro A."/>
            <person name="Froenicke L."/>
            <person name="Portis E."/>
            <person name="Beitel C."/>
            <person name="Tirone M."/>
            <person name="Mauro R."/>
            <person name="Lo Monaco A."/>
            <person name="Mauromicale G."/>
            <person name="Faccioli P."/>
            <person name="Cattivelli L."/>
            <person name="Rieseberg L."/>
            <person name="Michelmore R."/>
            <person name="Lanteri S."/>
        </authorList>
    </citation>
    <scope>NUCLEOTIDE SEQUENCE [LARGE SCALE GENOMIC DNA]</scope>
    <source>
        <strain evidence="3">2C</strain>
    </source>
</reference>
<name>A0A124SB84_CYNCS</name>
<dbReference type="GO" id="GO:0005634">
    <property type="term" value="C:nucleus"/>
    <property type="evidence" value="ECO:0007669"/>
    <property type="project" value="TreeGrafter"/>
</dbReference>
<dbReference type="OMA" id="WRMDRLC"/>
<comment type="caution">
    <text evidence="3">The sequence shown here is derived from an EMBL/GenBank/DDBJ whole genome shotgun (WGS) entry which is preliminary data.</text>
</comment>
<evidence type="ECO:0000259" key="2">
    <source>
        <dbReference type="Pfam" id="PF07985"/>
    </source>
</evidence>
<evidence type="ECO:0000313" key="4">
    <source>
        <dbReference type="Proteomes" id="UP000243975"/>
    </source>
</evidence>
<dbReference type="Proteomes" id="UP000243975">
    <property type="component" value="Unassembled WGS sequence"/>
</dbReference>
<dbReference type="InterPro" id="IPR012942">
    <property type="entry name" value="SRR1-like"/>
</dbReference>
<dbReference type="STRING" id="59895.A0A124SB84"/>
<feature type="domain" description="SRR1-like" evidence="2">
    <location>
        <begin position="98"/>
        <end position="267"/>
    </location>
</feature>
<protein>
    <submittedName>
        <fullName evidence="3">Sensitivity To Red Light Reduced-like, SRR1</fullName>
    </submittedName>
</protein>
<sequence length="280" mass="32747">MAASAETLNCEQPKLVEDEWTIVLPRRSNQRRKFPKIKPAKQQELQTHWAPTDLETTPEKELQLMQKMQISIEKLEKSPFFCAFLDQIHTPEASECFHKITRSEHKLKMVIYGIGSIESFESPRLQLSLAILMKRKLDWIGDMEVFDPIISLTESKVLEEFGCRVLSVNEQGKRQAVNPILFFMPHCEAELYENLLKTNWRCDMLNQIVLLGNSFEKYEQHRSVFQNSALDDLRKHLLAVRPFTKEFEIRTVSDDYFRAFHGSSWHFFSVDSSTDLQLTC</sequence>
<evidence type="ECO:0000313" key="3">
    <source>
        <dbReference type="EMBL" id="KVH89847.1"/>
    </source>
</evidence>
<evidence type="ECO:0000256" key="1">
    <source>
        <dbReference type="ARBA" id="ARBA00009856"/>
    </source>
</evidence>
<dbReference type="InterPro" id="IPR040044">
    <property type="entry name" value="SRR1L"/>
</dbReference>
<dbReference type="Pfam" id="PF07985">
    <property type="entry name" value="SRR1"/>
    <property type="match status" value="1"/>
</dbReference>
<dbReference type="EMBL" id="LEKV01005133">
    <property type="protein sequence ID" value="KVH89847.1"/>
    <property type="molecule type" value="Genomic_DNA"/>
</dbReference>
<keyword evidence="4" id="KW-1185">Reference proteome</keyword>
<gene>
    <name evidence="3" type="ORF">Ccrd_008153</name>
</gene>
<comment type="similarity">
    <text evidence="1">Belongs to the SRR1 family.</text>
</comment>
<proteinExistence type="inferred from homology"/>
<dbReference type="OrthoDB" id="551431at2759"/>
<accession>A0A124SB84</accession>